<dbReference type="EC" id="2.7.7.65" evidence="2"/>
<feature type="transmembrane region" description="Helical" evidence="4">
    <location>
        <begin position="149"/>
        <end position="168"/>
    </location>
</feature>
<evidence type="ECO:0000313" key="6">
    <source>
        <dbReference type="EMBL" id="MBB3046162.1"/>
    </source>
</evidence>
<sequence>MAFGCNHNLANAKELVHSDHFQVLRICLILTGVVCAGMAALFSFQSVWLSLSVATASAVALILFIALQRDWLKFLPASISLLITVYSVIHLLALADLSEPVGAAYYFCTILGAFFFLGITGGLIYSAACVLAVLLLYLPPALQSAAAMNEFYVLLTAIFCTSIIAYYYEHAVEKRTYALSSSLSQLDYLANVDYLTGIANRRYFFSEGRKQFSEPGAISLITLDIDDFKKINDTYGHATGDQVLISVTRLMKCRLRKGALLGRTGGEEFCILLKVDRKTAQARAEALRSDIAKLNHRVGDKKIAVTISLGLATRGPGDKSLEDLLSRADKALYDIKHHGKNGVAIAKPQSAI</sequence>
<keyword evidence="4" id="KW-1133">Transmembrane helix</keyword>
<dbReference type="CDD" id="cd01949">
    <property type="entry name" value="GGDEF"/>
    <property type="match status" value="1"/>
</dbReference>
<evidence type="ECO:0000256" key="1">
    <source>
        <dbReference type="ARBA" id="ARBA00001946"/>
    </source>
</evidence>
<evidence type="ECO:0000313" key="7">
    <source>
        <dbReference type="Proteomes" id="UP000537130"/>
    </source>
</evidence>
<reference evidence="6 7" key="1">
    <citation type="submission" date="2020-08" db="EMBL/GenBank/DDBJ databases">
        <title>Genomic Encyclopedia of Type Strains, Phase III (KMG-III): the genomes of soil and plant-associated and newly described type strains.</title>
        <authorList>
            <person name="Whitman W."/>
        </authorList>
    </citation>
    <scope>NUCLEOTIDE SEQUENCE [LARGE SCALE GENOMIC DNA]</scope>
    <source>
        <strain evidence="6 7">CECT 8654</strain>
    </source>
</reference>
<dbReference type="GO" id="GO:0043709">
    <property type="term" value="P:cell adhesion involved in single-species biofilm formation"/>
    <property type="evidence" value="ECO:0007669"/>
    <property type="project" value="TreeGrafter"/>
</dbReference>
<dbReference type="FunFam" id="3.30.70.270:FF:000001">
    <property type="entry name" value="Diguanylate cyclase domain protein"/>
    <property type="match status" value="1"/>
</dbReference>
<dbReference type="InterPro" id="IPR000160">
    <property type="entry name" value="GGDEF_dom"/>
</dbReference>
<dbReference type="PANTHER" id="PTHR45138:SF9">
    <property type="entry name" value="DIGUANYLATE CYCLASE DGCM-RELATED"/>
    <property type="match status" value="1"/>
</dbReference>
<evidence type="ECO:0000256" key="3">
    <source>
        <dbReference type="ARBA" id="ARBA00034247"/>
    </source>
</evidence>
<dbReference type="PROSITE" id="PS50887">
    <property type="entry name" value="GGDEF"/>
    <property type="match status" value="1"/>
</dbReference>
<dbReference type="GO" id="GO:0005886">
    <property type="term" value="C:plasma membrane"/>
    <property type="evidence" value="ECO:0007669"/>
    <property type="project" value="TreeGrafter"/>
</dbReference>
<accession>A0A7W4W2D1</accession>
<dbReference type="RefSeq" id="WP_183408861.1">
    <property type="nucleotide sequence ID" value="NZ_JACHWY010000001.1"/>
</dbReference>
<dbReference type="InterPro" id="IPR029787">
    <property type="entry name" value="Nucleotide_cyclase"/>
</dbReference>
<comment type="cofactor">
    <cofactor evidence="1">
        <name>Mg(2+)</name>
        <dbReference type="ChEBI" id="CHEBI:18420"/>
    </cofactor>
</comment>
<keyword evidence="4" id="KW-0472">Membrane</keyword>
<feature type="transmembrane region" description="Helical" evidence="4">
    <location>
        <begin position="74"/>
        <end position="92"/>
    </location>
</feature>
<dbReference type="GO" id="GO:1902201">
    <property type="term" value="P:negative regulation of bacterial-type flagellum-dependent cell motility"/>
    <property type="evidence" value="ECO:0007669"/>
    <property type="project" value="TreeGrafter"/>
</dbReference>
<dbReference type="InterPro" id="IPR043128">
    <property type="entry name" value="Rev_trsase/Diguanyl_cyclase"/>
</dbReference>
<dbReference type="Proteomes" id="UP000537130">
    <property type="component" value="Unassembled WGS sequence"/>
</dbReference>
<comment type="catalytic activity">
    <reaction evidence="3">
        <text>2 GTP = 3',3'-c-di-GMP + 2 diphosphate</text>
        <dbReference type="Rhea" id="RHEA:24898"/>
        <dbReference type="ChEBI" id="CHEBI:33019"/>
        <dbReference type="ChEBI" id="CHEBI:37565"/>
        <dbReference type="ChEBI" id="CHEBI:58805"/>
        <dbReference type="EC" id="2.7.7.65"/>
    </reaction>
</comment>
<feature type="domain" description="GGDEF" evidence="5">
    <location>
        <begin position="216"/>
        <end position="348"/>
    </location>
</feature>
<dbReference type="EMBL" id="JACHWY010000001">
    <property type="protein sequence ID" value="MBB3046162.1"/>
    <property type="molecule type" value="Genomic_DNA"/>
</dbReference>
<keyword evidence="4" id="KW-0812">Transmembrane</keyword>
<keyword evidence="7" id="KW-1185">Reference proteome</keyword>
<dbReference type="PANTHER" id="PTHR45138">
    <property type="entry name" value="REGULATORY COMPONENTS OF SENSORY TRANSDUCTION SYSTEM"/>
    <property type="match status" value="1"/>
</dbReference>
<feature type="transmembrane region" description="Helical" evidence="4">
    <location>
        <begin position="48"/>
        <end position="67"/>
    </location>
</feature>
<feature type="transmembrane region" description="Helical" evidence="4">
    <location>
        <begin position="104"/>
        <end position="137"/>
    </location>
</feature>
<name>A0A7W4W2D1_9GAMM</name>
<gene>
    <name evidence="6" type="ORF">FHR99_000398</name>
</gene>
<dbReference type="AlphaFoldDB" id="A0A7W4W2D1"/>
<dbReference type="SUPFAM" id="SSF55073">
    <property type="entry name" value="Nucleotide cyclase"/>
    <property type="match status" value="1"/>
</dbReference>
<organism evidence="6 7">
    <name type="scientific">Litorivivens lipolytica</name>
    <dbReference type="NCBI Taxonomy" id="1524264"/>
    <lineage>
        <taxon>Bacteria</taxon>
        <taxon>Pseudomonadati</taxon>
        <taxon>Pseudomonadota</taxon>
        <taxon>Gammaproteobacteria</taxon>
        <taxon>Litorivivens</taxon>
    </lineage>
</organism>
<evidence type="ECO:0000259" key="5">
    <source>
        <dbReference type="PROSITE" id="PS50887"/>
    </source>
</evidence>
<proteinExistence type="predicted"/>
<dbReference type="Pfam" id="PF00990">
    <property type="entry name" value="GGDEF"/>
    <property type="match status" value="1"/>
</dbReference>
<dbReference type="GO" id="GO:0052621">
    <property type="term" value="F:diguanylate cyclase activity"/>
    <property type="evidence" value="ECO:0007669"/>
    <property type="project" value="UniProtKB-EC"/>
</dbReference>
<dbReference type="InterPro" id="IPR050469">
    <property type="entry name" value="Diguanylate_Cyclase"/>
</dbReference>
<comment type="caution">
    <text evidence="6">The sequence shown here is derived from an EMBL/GenBank/DDBJ whole genome shotgun (WGS) entry which is preliminary data.</text>
</comment>
<evidence type="ECO:0000256" key="2">
    <source>
        <dbReference type="ARBA" id="ARBA00012528"/>
    </source>
</evidence>
<dbReference type="SMART" id="SM00267">
    <property type="entry name" value="GGDEF"/>
    <property type="match status" value="1"/>
</dbReference>
<feature type="transmembrane region" description="Helical" evidence="4">
    <location>
        <begin position="23"/>
        <end position="42"/>
    </location>
</feature>
<dbReference type="NCBIfam" id="TIGR00254">
    <property type="entry name" value="GGDEF"/>
    <property type="match status" value="1"/>
</dbReference>
<evidence type="ECO:0000256" key="4">
    <source>
        <dbReference type="SAM" id="Phobius"/>
    </source>
</evidence>
<protein>
    <recommendedName>
        <fullName evidence="2">diguanylate cyclase</fullName>
        <ecNumber evidence="2">2.7.7.65</ecNumber>
    </recommendedName>
</protein>
<dbReference type="Gene3D" id="3.30.70.270">
    <property type="match status" value="1"/>
</dbReference>